<reference evidence="2" key="1">
    <citation type="submission" date="2016-10" db="EMBL/GenBank/DDBJ databases">
        <authorList>
            <person name="Varghese N."/>
            <person name="Submissions S."/>
        </authorList>
    </citation>
    <scope>NUCLEOTIDE SEQUENCE [LARGE SCALE GENOMIC DNA]</scope>
    <source>
        <strain evidence="2">DSM 19083</strain>
    </source>
</reference>
<dbReference type="AlphaFoldDB" id="A0A1I2HGH3"/>
<dbReference type="RefSeq" id="WP_093378847.1">
    <property type="nucleotide sequence ID" value="NZ_BNAN01000004.1"/>
</dbReference>
<dbReference type="STRING" id="285351.SAMN04488035_2305"/>
<proteinExistence type="predicted"/>
<sequence length="376" mass="40493">MTDSTTTSVTTSDRSRRDVLLDVVIAVHSPTRRVDRAVASVLACPQARAIVVCHGVGIATIADQLRAGDVDPHDPRVRLLGFQDGQRSPTGPFTYGLEAATSRWVALLGSDDTFARRALDRMLTVGETRGSDAVVAPLRQGGRRLKNPLVRPTTSWRTRPLDPVRDRLASRSAPLGILRRTTVERLGLRLTEGLRTGEDLAFSARLWFSGARIDHVPSDPPYDIGTDAPDRVTSAERALADELGGVRGLAAQPWVADLPAPARRALAVTMLRVHVLGALARRVDGARWADDEPALLGDVARAWVALAPGAPAPLSRADRDALDVVLAAPAPTAADLVAAARRRAAAGRLATVLPRSLARVLDREGTLRRYVRYRLP</sequence>
<dbReference type="Gene3D" id="3.90.550.10">
    <property type="entry name" value="Spore Coat Polysaccharide Biosynthesis Protein SpsA, Chain A"/>
    <property type="match status" value="1"/>
</dbReference>
<name>A0A1I2HGH3_9MICO</name>
<dbReference type="SUPFAM" id="SSF53448">
    <property type="entry name" value="Nucleotide-diphospho-sugar transferases"/>
    <property type="match status" value="1"/>
</dbReference>
<protein>
    <submittedName>
        <fullName evidence="1">Glycosyl transferase family 2</fullName>
    </submittedName>
</protein>
<keyword evidence="1" id="KW-0808">Transferase</keyword>
<dbReference type="Proteomes" id="UP000198520">
    <property type="component" value="Unassembled WGS sequence"/>
</dbReference>
<dbReference type="InterPro" id="IPR029044">
    <property type="entry name" value="Nucleotide-diphossugar_trans"/>
</dbReference>
<evidence type="ECO:0000313" key="2">
    <source>
        <dbReference type="Proteomes" id="UP000198520"/>
    </source>
</evidence>
<evidence type="ECO:0000313" key="1">
    <source>
        <dbReference type="EMBL" id="SFF28503.1"/>
    </source>
</evidence>
<dbReference type="GO" id="GO:0016740">
    <property type="term" value="F:transferase activity"/>
    <property type="evidence" value="ECO:0007669"/>
    <property type="project" value="UniProtKB-KW"/>
</dbReference>
<organism evidence="1 2">
    <name type="scientific">Flavimobilis marinus</name>
    <dbReference type="NCBI Taxonomy" id="285351"/>
    <lineage>
        <taxon>Bacteria</taxon>
        <taxon>Bacillati</taxon>
        <taxon>Actinomycetota</taxon>
        <taxon>Actinomycetes</taxon>
        <taxon>Micrococcales</taxon>
        <taxon>Jonesiaceae</taxon>
        <taxon>Flavimobilis</taxon>
    </lineage>
</organism>
<keyword evidence="2" id="KW-1185">Reference proteome</keyword>
<dbReference type="EMBL" id="FONZ01000004">
    <property type="protein sequence ID" value="SFF28503.1"/>
    <property type="molecule type" value="Genomic_DNA"/>
</dbReference>
<dbReference type="OrthoDB" id="3171021at2"/>
<gene>
    <name evidence="1" type="ORF">SAMN04488035_2305</name>
</gene>
<accession>A0A1I2HGH3</accession>